<dbReference type="SUPFAM" id="SSF54001">
    <property type="entry name" value="Cysteine proteinases"/>
    <property type="match status" value="1"/>
</dbReference>
<gene>
    <name evidence="1" type="ORF">HYALB_00000315</name>
</gene>
<dbReference type="InterPro" id="IPR038765">
    <property type="entry name" value="Papain-like_cys_pep_sf"/>
</dbReference>
<reference evidence="1" key="1">
    <citation type="submission" date="2021-07" db="EMBL/GenBank/DDBJ databases">
        <authorList>
            <person name="Durling M."/>
        </authorList>
    </citation>
    <scope>NUCLEOTIDE SEQUENCE</scope>
</reference>
<dbReference type="Proteomes" id="UP000701801">
    <property type="component" value="Unassembled WGS sequence"/>
</dbReference>
<evidence type="ECO:0000313" key="2">
    <source>
        <dbReference type="Proteomes" id="UP000701801"/>
    </source>
</evidence>
<proteinExistence type="predicted"/>
<dbReference type="EMBL" id="CAJVRM010000296">
    <property type="protein sequence ID" value="CAG8979180.1"/>
    <property type="molecule type" value="Genomic_DNA"/>
</dbReference>
<organism evidence="1 2">
    <name type="scientific">Hymenoscyphus albidus</name>
    <dbReference type="NCBI Taxonomy" id="595503"/>
    <lineage>
        <taxon>Eukaryota</taxon>
        <taxon>Fungi</taxon>
        <taxon>Dikarya</taxon>
        <taxon>Ascomycota</taxon>
        <taxon>Pezizomycotina</taxon>
        <taxon>Leotiomycetes</taxon>
        <taxon>Helotiales</taxon>
        <taxon>Helotiaceae</taxon>
        <taxon>Hymenoscyphus</taxon>
    </lineage>
</organism>
<dbReference type="AlphaFoldDB" id="A0A9N9LU64"/>
<dbReference type="OrthoDB" id="10260017at2759"/>
<protein>
    <submittedName>
        <fullName evidence="1">Uncharacterized protein</fullName>
    </submittedName>
</protein>
<accession>A0A9N9LU64</accession>
<sequence>MNHLTGTYPTTPNFQVSTVLIVKFVLEEEASLVIMERHDKARKVAGKIMLVNGGVKRNNGGRTVTILSCKNEEERVRAIKGYFEIDLIENEAQGIQGIACELIVNS</sequence>
<evidence type="ECO:0000313" key="1">
    <source>
        <dbReference type="EMBL" id="CAG8979180.1"/>
    </source>
</evidence>
<comment type="caution">
    <text evidence="1">The sequence shown here is derived from an EMBL/GenBank/DDBJ whole genome shotgun (WGS) entry which is preliminary data.</text>
</comment>
<name>A0A9N9LU64_9HELO</name>
<dbReference type="InterPro" id="IPR053710">
    <property type="entry name" value="Arylamine_NAT_domain_sf"/>
</dbReference>
<keyword evidence="2" id="KW-1185">Reference proteome</keyword>
<dbReference type="Gene3D" id="3.30.2140.20">
    <property type="match status" value="1"/>
</dbReference>